<reference evidence="1" key="1">
    <citation type="submission" date="2019-12" db="EMBL/GenBank/DDBJ databases">
        <title>An insight into the sialome of adult female Ixodes ricinus ticks feeding for 6 days.</title>
        <authorList>
            <person name="Perner J."/>
            <person name="Ribeiro J.M.C."/>
        </authorList>
    </citation>
    <scope>NUCLEOTIDE SEQUENCE</scope>
    <source>
        <strain evidence="1">Semi-engorged</strain>
        <tissue evidence="1">Salivary glands</tissue>
    </source>
</reference>
<organism evidence="1">
    <name type="scientific">Ixodes ricinus</name>
    <name type="common">Common tick</name>
    <name type="synonym">Acarus ricinus</name>
    <dbReference type="NCBI Taxonomy" id="34613"/>
    <lineage>
        <taxon>Eukaryota</taxon>
        <taxon>Metazoa</taxon>
        <taxon>Ecdysozoa</taxon>
        <taxon>Arthropoda</taxon>
        <taxon>Chelicerata</taxon>
        <taxon>Arachnida</taxon>
        <taxon>Acari</taxon>
        <taxon>Parasitiformes</taxon>
        <taxon>Ixodida</taxon>
        <taxon>Ixodoidea</taxon>
        <taxon>Ixodidae</taxon>
        <taxon>Ixodinae</taxon>
        <taxon>Ixodes</taxon>
    </lineage>
</organism>
<evidence type="ECO:0000313" key="1">
    <source>
        <dbReference type="EMBL" id="MXU90449.1"/>
    </source>
</evidence>
<accession>A0A6B0UKZ1</accession>
<dbReference type="EMBL" id="GIFC01008366">
    <property type="protein sequence ID" value="MXU90449.1"/>
    <property type="molecule type" value="Transcribed_RNA"/>
</dbReference>
<dbReference type="AlphaFoldDB" id="A0A6B0UKZ1"/>
<sequence>MASWASLLSTSSLPQVSLTVSTKDRLNILGSRDSFGTSETNSSCSSVKCTTLDASFSRCRKRDRGSKHLLFSTGRVPTSPSVSSCPALSASTPGGSHFSLGWSMRNTVSLSACWK</sequence>
<proteinExistence type="predicted"/>
<protein>
    <submittedName>
        <fullName evidence="1">Putative secreted protein</fullName>
    </submittedName>
</protein>
<name>A0A6B0UKZ1_IXORI</name>